<proteinExistence type="predicted"/>
<dbReference type="KEGG" id="mgot:MgSA37_04149"/>
<dbReference type="RefSeq" id="WP_096354472.1">
    <property type="nucleotide sequence ID" value="NZ_AP017313.1"/>
</dbReference>
<evidence type="ECO:0000313" key="2">
    <source>
        <dbReference type="Proteomes" id="UP000218263"/>
    </source>
</evidence>
<dbReference type="AlphaFoldDB" id="A0A0X8X5B0"/>
<organism evidence="1 2">
    <name type="scientific">Mucilaginibacter gotjawali</name>
    <dbReference type="NCBI Taxonomy" id="1550579"/>
    <lineage>
        <taxon>Bacteria</taxon>
        <taxon>Pseudomonadati</taxon>
        <taxon>Bacteroidota</taxon>
        <taxon>Sphingobacteriia</taxon>
        <taxon>Sphingobacteriales</taxon>
        <taxon>Sphingobacteriaceae</taxon>
        <taxon>Mucilaginibacter</taxon>
    </lineage>
</organism>
<accession>A0A0X8X5B0</accession>
<reference evidence="1 2" key="1">
    <citation type="submission" date="2015-12" db="EMBL/GenBank/DDBJ databases">
        <title>Genome sequence of Mucilaginibacter gotjawali.</title>
        <authorList>
            <person name="Lee J.S."/>
            <person name="Lee K.C."/>
            <person name="Kim K.K."/>
            <person name="Lee B.W."/>
        </authorList>
    </citation>
    <scope>NUCLEOTIDE SEQUENCE [LARGE SCALE GENOMIC DNA]</scope>
    <source>
        <strain evidence="1 2">SA3-7</strain>
    </source>
</reference>
<keyword evidence="2" id="KW-1185">Reference proteome</keyword>
<evidence type="ECO:0000313" key="1">
    <source>
        <dbReference type="EMBL" id="BAU55957.1"/>
    </source>
</evidence>
<sequence length="408" mass="45873">MGKFVLLLFLFFIPCLLLAQGPIDKGHFSFDTTGKKDLIDIARALIKDKPRSVIFDEKKKIYFSFLPVSTSIPGGGSALVTSTTAGIYLGDPKTTYLSTVTFAPYANLKGRYGMPVRSNIWLSNNAWVIQGDSRFLVYPQFTWGLGGGQPESSRFLVNYNYIRIYQAALKKIKPYFFVGAGYAFDDYIDIENSDNSINNGNTISSFTQYKFGTSTDKNSFSSGPTINLLYDTRKNDLNPLPGTYANVVYRYSGVVFGSNNSWQSLYFDFRKYISLNHGGPKSELAFWSFYWTTLTTGAPYLNLPAIGMDPYNRSGRGFEQNRYRGKRLFDLETEYRGDITHNGLLGFVLFVNVNSASQLKSNRFVYWNPAAGTGLRIKFNKKSDTNICIDYGFSKDYSSVKVGLGEAF</sequence>
<name>A0A0X8X5B0_9SPHI</name>
<dbReference type="EMBL" id="AP017313">
    <property type="protein sequence ID" value="BAU55957.1"/>
    <property type="molecule type" value="Genomic_DNA"/>
</dbReference>
<gene>
    <name evidence="1" type="ORF">MgSA37_04149</name>
</gene>
<dbReference type="Proteomes" id="UP000218263">
    <property type="component" value="Chromosome"/>
</dbReference>
<dbReference type="OrthoDB" id="621220at2"/>
<dbReference type="Gene3D" id="2.40.160.50">
    <property type="entry name" value="membrane protein fhac: a member of the omp85/tpsb transporter family"/>
    <property type="match status" value="1"/>
</dbReference>
<protein>
    <submittedName>
        <fullName evidence="1">Uncharacterized protein</fullName>
    </submittedName>
</protein>